<feature type="region of interest" description="Disordered" evidence="1">
    <location>
        <begin position="169"/>
        <end position="198"/>
    </location>
</feature>
<comment type="caution">
    <text evidence="3">The sequence shown here is derived from an EMBL/GenBank/DDBJ whole genome shotgun (WGS) entry which is preliminary data.</text>
</comment>
<gene>
    <name evidence="3" type="ORF">DB88DRAFT_528515</name>
</gene>
<evidence type="ECO:0000313" key="3">
    <source>
        <dbReference type="EMBL" id="KAK1923627.1"/>
    </source>
</evidence>
<reference evidence="3" key="1">
    <citation type="submission" date="2023-02" db="EMBL/GenBank/DDBJ databases">
        <title>Identification and recombinant expression of a fungal hydrolase from Papiliotrema laurentii that hydrolyzes apple cutin and clears colloidal polyester polyurethane.</title>
        <authorList>
            <consortium name="DOE Joint Genome Institute"/>
            <person name="Roman V.A."/>
            <person name="Bojanowski C."/>
            <person name="Crable B.R."/>
            <person name="Wagner D.N."/>
            <person name="Hung C.S."/>
            <person name="Nadeau L.J."/>
            <person name="Schratz L."/>
            <person name="Haridas S."/>
            <person name="Pangilinan J."/>
            <person name="Lipzen A."/>
            <person name="Na H."/>
            <person name="Yan M."/>
            <person name="Ng V."/>
            <person name="Grigoriev I.V."/>
            <person name="Spatafora J.W."/>
            <person name="Barlow D."/>
            <person name="Biffinger J."/>
            <person name="Kelley-Loughnane N."/>
            <person name="Varaljay V.A."/>
            <person name="Crookes-Goodson W.J."/>
        </authorList>
    </citation>
    <scope>NUCLEOTIDE SEQUENCE</scope>
    <source>
        <strain evidence="3">5307AH</strain>
    </source>
</reference>
<keyword evidence="2" id="KW-1133">Transmembrane helix</keyword>
<dbReference type="AlphaFoldDB" id="A0AAD9CX09"/>
<name>A0AAD9CX09_PAPLA</name>
<feature type="transmembrane region" description="Helical" evidence="2">
    <location>
        <begin position="83"/>
        <end position="107"/>
    </location>
</feature>
<proteinExistence type="predicted"/>
<evidence type="ECO:0000313" key="4">
    <source>
        <dbReference type="Proteomes" id="UP001182556"/>
    </source>
</evidence>
<keyword evidence="2" id="KW-0472">Membrane</keyword>
<evidence type="ECO:0000256" key="2">
    <source>
        <dbReference type="SAM" id="Phobius"/>
    </source>
</evidence>
<sequence>MCVWDTLTGIFDDDSALFNVVLYRSETVPYSVSVTMSGRCFGEDFTGPFYSLVVLASLCDIAYDVSASKGWVAARQLIVYRRYILLTHVLAAVSGLSAVLTGWGMVLAPLVDEPGELVEGSFGWGEILTSSMTIVAWTLASAFCQLSKRLIEESEGSLVLSTPDIKKGPMAVEQGEEKGPDKGAEEEEQGELMTLTDPRAIRVEDVQIQTSGRLIDL</sequence>
<keyword evidence="4" id="KW-1185">Reference proteome</keyword>
<feature type="transmembrane region" description="Helical" evidence="2">
    <location>
        <begin position="127"/>
        <end position="146"/>
    </location>
</feature>
<evidence type="ECO:0000256" key="1">
    <source>
        <dbReference type="SAM" id="MobiDB-lite"/>
    </source>
</evidence>
<protein>
    <submittedName>
        <fullName evidence="3">Uncharacterized protein</fullName>
    </submittedName>
</protein>
<dbReference type="Proteomes" id="UP001182556">
    <property type="component" value="Unassembled WGS sequence"/>
</dbReference>
<organism evidence="3 4">
    <name type="scientific">Papiliotrema laurentii</name>
    <name type="common">Cryptococcus laurentii</name>
    <dbReference type="NCBI Taxonomy" id="5418"/>
    <lineage>
        <taxon>Eukaryota</taxon>
        <taxon>Fungi</taxon>
        <taxon>Dikarya</taxon>
        <taxon>Basidiomycota</taxon>
        <taxon>Agaricomycotina</taxon>
        <taxon>Tremellomycetes</taxon>
        <taxon>Tremellales</taxon>
        <taxon>Rhynchogastremaceae</taxon>
        <taxon>Papiliotrema</taxon>
    </lineage>
</organism>
<accession>A0AAD9CX09</accession>
<keyword evidence="2" id="KW-0812">Transmembrane</keyword>
<dbReference type="EMBL" id="JAODAN010000006">
    <property type="protein sequence ID" value="KAK1923627.1"/>
    <property type="molecule type" value="Genomic_DNA"/>
</dbReference>